<dbReference type="PANTHER" id="PTHR30026:SF20">
    <property type="entry name" value="OUTER MEMBRANE PROTEIN TOLC"/>
    <property type="match status" value="1"/>
</dbReference>
<evidence type="ECO:0000313" key="7">
    <source>
        <dbReference type="Proteomes" id="UP000643701"/>
    </source>
</evidence>
<organism evidence="6 7">
    <name type="scientific">Psychroflexus maritimus</name>
    <dbReference type="NCBI Taxonomy" id="2714865"/>
    <lineage>
        <taxon>Bacteria</taxon>
        <taxon>Pseudomonadati</taxon>
        <taxon>Bacteroidota</taxon>
        <taxon>Flavobacteriia</taxon>
        <taxon>Flavobacteriales</taxon>
        <taxon>Flavobacteriaceae</taxon>
        <taxon>Psychroflexus</taxon>
    </lineage>
</organism>
<dbReference type="SUPFAM" id="SSF56954">
    <property type="entry name" value="Outer membrane efflux proteins (OEP)"/>
    <property type="match status" value="1"/>
</dbReference>
<evidence type="ECO:0000256" key="5">
    <source>
        <dbReference type="ARBA" id="ARBA00023237"/>
    </source>
</evidence>
<evidence type="ECO:0000256" key="1">
    <source>
        <dbReference type="ARBA" id="ARBA00004442"/>
    </source>
</evidence>
<dbReference type="EMBL" id="JAANAS010000105">
    <property type="protein sequence ID" value="NGZ90811.1"/>
    <property type="molecule type" value="Genomic_DNA"/>
</dbReference>
<dbReference type="GO" id="GO:0015562">
    <property type="term" value="F:efflux transmembrane transporter activity"/>
    <property type="evidence" value="ECO:0007669"/>
    <property type="project" value="InterPro"/>
</dbReference>
<keyword evidence="3" id="KW-0812">Transmembrane</keyword>
<dbReference type="PANTHER" id="PTHR30026">
    <property type="entry name" value="OUTER MEMBRANE PROTEIN TOLC"/>
    <property type="match status" value="1"/>
</dbReference>
<protein>
    <submittedName>
        <fullName evidence="6">TolC family protein</fullName>
    </submittedName>
</protein>
<evidence type="ECO:0000313" key="6">
    <source>
        <dbReference type="EMBL" id="NGZ90811.1"/>
    </source>
</evidence>
<dbReference type="GO" id="GO:1990281">
    <property type="term" value="C:efflux pump complex"/>
    <property type="evidence" value="ECO:0007669"/>
    <property type="project" value="TreeGrafter"/>
</dbReference>
<keyword evidence="7" id="KW-1185">Reference proteome</keyword>
<dbReference type="GO" id="GO:0015288">
    <property type="term" value="F:porin activity"/>
    <property type="evidence" value="ECO:0007669"/>
    <property type="project" value="TreeGrafter"/>
</dbReference>
<comment type="caution">
    <text evidence="6">The sequence shown here is derived from an EMBL/GenBank/DDBJ whole genome shotgun (WGS) entry which is preliminary data.</text>
</comment>
<dbReference type="GO" id="GO:0009279">
    <property type="term" value="C:cell outer membrane"/>
    <property type="evidence" value="ECO:0007669"/>
    <property type="project" value="UniProtKB-SubCell"/>
</dbReference>
<dbReference type="RefSeq" id="WP_166401044.1">
    <property type="nucleotide sequence ID" value="NZ_JAANAS010000105.1"/>
</dbReference>
<dbReference type="Gene3D" id="1.20.1600.10">
    <property type="entry name" value="Outer membrane efflux proteins (OEP)"/>
    <property type="match status" value="1"/>
</dbReference>
<accession>A0A967AHY8</accession>
<dbReference type="Proteomes" id="UP000643701">
    <property type="component" value="Unassembled WGS sequence"/>
</dbReference>
<keyword evidence="5" id="KW-0998">Cell outer membrane</keyword>
<evidence type="ECO:0000256" key="4">
    <source>
        <dbReference type="ARBA" id="ARBA00023136"/>
    </source>
</evidence>
<evidence type="ECO:0000256" key="3">
    <source>
        <dbReference type="ARBA" id="ARBA00022692"/>
    </source>
</evidence>
<name>A0A967AHY8_9FLAO</name>
<keyword evidence="4" id="KW-0472">Membrane</keyword>
<reference evidence="6" key="1">
    <citation type="submission" date="2020-03" db="EMBL/GenBank/DDBJ databases">
        <title>Psychroflexus Maritimus sp. nov., isolate from marine sediment.</title>
        <authorList>
            <person name="Zhong Y.-L."/>
        </authorList>
    </citation>
    <scope>NUCLEOTIDE SEQUENCE</scope>
    <source>
        <strain evidence="6">C1</strain>
    </source>
</reference>
<keyword evidence="2" id="KW-1134">Transmembrane beta strand</keyword>
<dbReference type="InterPro" id="IPR051906">
    <property type="entry name" value="TolC-like"/>
</dbReference>
<gene>
    <name evidence="6" type="ORF">G7034_11185</name>
</gene>
<sequence>MKKYVFLFLVLSCQLGLSQNEQVGLSLSLDEYLAYVKLYHPVARQAELRLSEAQAERLKAKGFFDPKLKADYKEKEFKDSEYYSIFNAGLSIPVWFGLDINAGFERNEGVFLNPERNVPADGLYKAGVSLPLGQGLFINDRMAAVKQAKLIQKLNKAERDLQINDILYLATQAYVDWYMASQEVEIFSEFVANAKIRFNGIKERALQGDLPSIDTLEAKIIVQNRALSLEQANLKRNQSRLELSNFLWFENNTPLEVNKDVLPEPLTQVEVDEILGTNLIQIDDVNLDGHPLLEFLSTNVESLAIERRLAAENLKPVLDVQYQFLSAQPDQYDTFTTSNYQAGISFSIPIFLRKERGELKLAKIRKQDAEMELDFQTLQLKNKLEAAQQEIISFGKQRNQIEDISNNFSGLLSAEERKFQLGESSVFLINAREQKLIDAQLKLIKATARLLKSKARIFNLLANDLVEDNND</sequence>
<comment type="subcellular location">
    <subcellularLocation>
        <location evidence="1">Cell outer membrane</location>
    </subcellularLocation>
</comment>
<dbReference type="AlphaFoldDB" id="A0A967AHY8"/>
<evidence type="ECO:0000256" key="2">
    <source>
        <dbReference type="ARBA" id="ARBA00022452"/>
    </source>
</evidence>
<proteinExistence type="predicted"/>